<keyword evidence="3" id="KW-1185">Reference proteome</keyword>
<dbReference type="AlphaFoldDB" id="A0AA86QHK3"/>
<comment type="caution">
    <text evidence="1">The sequence shown here is derived from an EMBL/GenBank/DDBJ whole genome shotgun (WGS) entry which is preliminary data.</text>
</comment>
<dbReference type="EMBL" id="CATOUU010000850">
    <property type="protein sequence ID" value="CAI9954723.1"/>
    <property type="molecule type" value="Genomic_DNA"/>
</dbReference>
<evidence type="ECO:0000313" key="2">
    <source>
        <dbReference type="EMBL" id="CAL6068703.1"/>
    </source>
</evidence>
<evidence type="ECO:0000313" key="1">
    <source>
        <dbReference type="EMBL" id="CAI9954723.1"/>
    </source>
</evidence>
<dbReference type="EMBL" id="CAXDID020000274">
    <property type="protein sequence ID" value="CAL6068703.1"/>
    <property type="molecule type" value="Genomic_DNA"/>
</dbReference>
<accession>A0AA86QHK3</accession>
<evidence type="ECO:0000313" key="3">
    <source>
        <dbReference type="Proteomes" id="UP001642409"/>
    </source>
</evidence>
<sequence length="381" mass="44188">MKAIYNLLNINQVRTIKRHINIPPTNQVKSQILQSYCQQYSNLPLVKQIETVQKFFLETSKLQTKYISDTYCLLFPYKDIMFMLDNLATLYEKHNGDNIIIAEKLHNSVVAAATTLANATISLQFVAMIDHHQLLSVISRFGQNISLFYSMLYNTCFDSVEFAQSCADYLDFSAATSGKFYFQPHFCALVSIICQQVNVPWMLEVIDDLFECNVHEQMYPTQSAPFYSAQAIFHYIKRNPQTLDKKFLLKSARIRGCQNVSAELLLYSYVNEEDIKLLMTRISEMVQLQTVEKEKNNFHIVTDCIIDEFKEPAAFIFAQNFNNTFLKESFQYLICTHKALAYGTDETVQILKGKIQKTLVSKWKSKDEEVVLDIFEKLEWI</sequence>
<proteinExistence type="predicted"/>
<organism evidence="1">
    <name type="scientific">Hexamita inflata</name>
    <dbReference type="NCBI Taxonomy" id="28002"/>
    <lineage>
        <taxon>Eukaryota</taxon>
        <taxon>Metamonada</taxon>
        <taxon>Diplomonadida</taxon>
        <taxon>Hexamitidae</taxon>
        <taxon>Hexamitinae</taxon>
        <taxon>Hexamita</taxon>
    </lineage>
</organism>
<protein>
    <submittedName>
        <fullName evidence="2">Hypothetical_protein</fullName>
    </submittedName>
</protein>
<name>A0AA86QHK3_9EUKA</name>
<reference evidence="1" key="1">
    <citation type="submission" date="2023-06" db="EMBL/GenBank/DDBJ databases">
        <authorList>
            <person name="Kurt Z."/>
        </authorList>
    </citation>
    <scope>NUCLEOTIDE SEQUENCE</scope>
</reference>
<reference evidence="2 3" key="2">
    <citation type="submission" date="2024-07" db="EMBL/GenBank/DDBJ databases">
        <authorList>
            <person name="Akdeniz Z."/>
        </authorList>
    </citation>
    <scope>NUCLEOTIDE SEQUENCE [LARGE SCALE GENOMIC DNA]</scope>
</reference>
<dbReference type="Proteomes" id="UP001642409">
    <property type="component" value="Unassembled WGS sequence"/>
</dbReference>
<gene>
    <name evidence="1" type="ORF">HINF_LOCUS42368</name>
    <name evidence="2" type="ORF">HINF_LOCUS53630</name>
</gene>